<accession>A0A8X6PRW3</accession>
<proteinExistence type="predicted"/>
<feature type="non-terminal residue" evidence="2">
    <location>
        <position position="1"/>
    </location>
</feature>
<gene>
    <name evidence="1" type="ORF">NPIL_30001</name>
    <name evidence="2" type="ORF">NPIL_666241</name>
</gene>
<organism evidence="2 3">
    <name type="scientific">Nephila pilipes</name>
    <name type="common">Giant wood spider</name>
    <name type="synonym">Nephila maculata</name>
    <dbReference type="NCBI Taxonomy" id="299642"/>
    <lineage>
        <taxon>Eukaryota</taxon>
        <taxon>Metazoa</taxon>
        <taxon>Ecdysozoa</taxon>
        <taxon>Arthropoda</taxon>
        <taxon>Chelicerata</taxon>
        <taxon>Arachnida</taxon>
        <taxon>Araneae</taxon>
        <taxon>Araneomorphae</taxon>
        <taxon>Entelegynae</taxon>
        <taxon>Araneoidea</taxon>
        <taxon>Nephilidae</taxon>
        <taxon>Nephila</taxon>
    </lineage>
</organism>
<keyword evidence="3" id="KW-1185">Reference proteome</keyword>
<evidence type="ECO:0000313" key="3">
    <source>
        <dbReference type="Proteomes" id="UP000887013"/>
    </source>
</evidence>
<reference evidence="2" key="1">
    <citation type="submission" date="2020-08" db="EMBL/GenBank/DDBJ databases">
        <title>Multicomponent nature underlies the extraordinary mechanical properties of spider dragline silk.</title>
        <authorList>
            <person name="Kono N."/>
            <person name="Nakamura H."/>
            <person name="Mori M."/>
            <person name="Yoshida Y."/>
            <person name="Ohtoshi R."/>
            <person name="Malay A.D."/>
            <person name="Moran D.A.P."/>
            <person name="Tomita M."/>
            <person name="Numata K."/>
            <person name="Arakawa K."/>
        </authorList>
    </citation>
    <scope>NUCLEOTIDE SEQUENCE</scope>
</reference>
<comment type="caution">
    <text evidence="2">The sequence shown here is derived from an EMBL/GenBank/DDBJ whole genome shotgun (WGS) entry which is preliminary data.</text>
</comment>
<dbReference type="EMBL" id="BMAW01073001">
    <property type="protein sequence ID" value="GFT85816.1"/>
    <property type="molecule type" value="Genomic_DNA"/>
</dbReference>
<name>A0A8X6PRW3_NEPPI</name>
<dbReference type="AlphaFoldDB" id="A0A8X6PRW3"/>
<protein>
    <submittedName>
        <fullName evidence="2">Uncharacterized protein</fullName>
    </submittedName>
</protein>
<evidence type="ECO:0000313" key="2">
    <source>
        <dbReference type="EMBL" id="GFT85816.1"/>
    </source>
</evidence>
<evidence type="ECO:0000313" key="1">
    <source>
        <dbReference type="EMBL" id="GFS89512.1"/>
    </source>
</evidence>
<dbReference type="Proteomes" id="UP000887013">
    <property type="component" value="Unassembled WGS sequence"/>
</dbReference>
<dbReference type="EMBL" id="BMAW01053141">
    <property type="protein sequence ID" value="GFS89512.1"/>
    <property type="molecule type" value="Genomic_DNA"/>
</dbReference>
<sequence length="37" mass="4208">RWYVLQVAARKEQRMGKQHLQKIGPILNLCIASTSGL</sequence>